<dbReference type="EMBL" id="FNJL01000036">
    <property type="protein sequence ID" value="SDP88550.1"/>
    <property type="molecule type" value="Genomic_DNA"/>
</dbReference>
<dbReference type="AlphaFoldDB" id="A0A1H0WCR7"/>
<organism evidence="3 4">
    <name type="scientific">Paracidovorax cattleyae</name>
    <dbReference type="NCBI Taxonomy" id="80868"/>
    <lineage>
        <taxon>Bacteria</taxon>
        <taxon>Pseudomonadati</taxon>
        <taxon>Pseudomonadota</taxon>
        <taxon>Betaproteobacteria</taxon>
        <taxon>Burkholderiales</taxon>
        <taxon>Comamonadaceae</taxon>
        <taxon>Paracidovorax</taxon>
    </lineage>
</organism>
<evidence type="ECO:0000313" key="3">
    <source>
        <dbReference type="EMBL" id="SDP88550.1"/>
    </source>
</evidence>
<dbReference type="PANTHER" id="PTHR37483">
    <property type="entry name" value="UPF0125 PROTEIN RATB"/>
    <property type="match status" value="1"/>
</dbReference>
<dbReference type="SUPFAM" id="SSF54285">
    <property type="entry name" value="MoaD/ThiS"/>
    <property type="match status" value="1"/>
</dbReference>
<dbReference type="InterPro" id="IPR005346">
    <property type="entry name" value="RnfH"/>
</dbReference>
<accession>A0A1H0WCR7</accession>
<evidence type="ECO:0000256" key="1">
    <source>
        <dbReference type="ARBA" id="ARBA00010645"/>
    </source>
</evidence>
<gene>
    <name evidence="3" type="ORF">SAMN04489708_13629</name>
</gene>
<dbReference type="Pfam" id="PF03658">
    <property type="entry name" value="Ub-RnfH"/>
    <property type="match status" value="1"/>
</dbReference>
<sequence length="117" mass="12289">MAEAGAAAATGAGRVAVTIAWSPGPREVRETAMELPAGATVRDALAACGGPEDGSATCGIWGRPVALDRVLQDGDRVEWYRPLRVDPKKARRERFARQGARATGLFAARRPGAKAGY</sequence>
<dbReference type="RefSeq" id="WP_092839050.1">
    <property type="nucleotide sequence ID" value="NZ_CP028290.1"/>
</dbReference>
<dbReference type="Gene3D" id="3.10.20.280">
    <property type="entry name" value="RnfH-like"/>
    <property type="match status" value="1"/>
</dbReference>
<dbReference type="HAMAP" id="MF_00460">
    <property type="entry name" value="UPF0125_RnfH"/>
    <property type="match status" value="1"/>
</dbReference>
<reference evidence="4" key="1">
    <citation type="submission" date="2016-10" db="EMBL/GenBank/DDBJ databases">
        <authorList>
            <person name="Varghese N."/>
            <person name="Submissions S."/>
        </authorList>
    </citation>
    <scope>NUCLEOTIDE SEQUENCE [LARGE SCALE GENOMIC DNA]</scope>
    <source>
        <strain evidence="4">DSM 17101</strain>
    </source>
</reference>
<dbReference type="PANTHER" id="PTHR37483:SF1">
    <property type="entry name" value="UPF0125 PROTEIN RATB"/>
    <property type="match status" value="1"/>
</dbReference>
<proteinExistence type="inferred from homology"/>
<keyword evidence="4" id="KW-1185">Reference proteome</keyword>
<dbReference type="InterPro" id="IPR037021">
    <property type="entry name" value="RnfH_sf"/>
</dbReference>
<dbReference type="OrthoDB" id="9796575at2"/>
<evidence type="ECO:0000313" key="4">
    <source>
        <dbReference type="Proteomes" id="UP000199317"/>
    </source>
</evidence>
<name>A0A1H0WCR7_9BURK</name>
<comment type="similarity">
    <text evidence="1 2">Belongs to the UPF0125 (RnfH) family.</text>
</comment>
<dbReference type="InterPro" id="IPR016155">
    <property type="entry name" value="Mopterin_synth/thiamin_S_b"/>
</dbReference>
<protein>
    <recommendedName>
        <fullName evidence="2">UPF0125 protein SAMN04489708_13629</fullName>
    </recommendedName>
</protein>
<dbReference type="Proteomes" id="UP000199317">
    <property type="component" value="Unassembled WGS sequence"/>
</dbReference>
<evidence type="ECO:0000256" key="2">
    <source>
        <dbReference type="HAMAP-Rule" id="MF_00460"/>
    </source>
</evidence>